<reference evidence="2" key="1">
    <citation type="journal article" date="2019" name="Int. J. Syst. Evol. Microbiol.">
        <title>The Global Catalogue of Microorganisms (GCM) 10K type strain sequencing project: providing services to taxonomists for standard genome sequencing and annotation.</title>
        <authorList>
            <consortium name="The Broad Institute Genomics Platform"/>
            <consortium name="The Broad Institute Genome Sequencing Center for Infectious Disease"/>
            <person name="Wu L."/>
            <person name="Ma J."/>
        </authorList>
    </citation>
    <scope>NUCLEOTIDE SEQUENCE [LARGE SCALE GENOMIC DNA]</scope>
    <source>
        <strain evidence="2">JCM 14370</strain>
    </source>
</reference>
<sequence>MLSIDLLDTTLLEDETYPGSPRHLVHLEFTYGRNEDINKNHNSTDFSNLMELYYTSLFTNLKEGQLDFDSHVYGWAEGQHFVQDLGHNRYRFEGCFEDTPVVQSILQDLHHYQLHQRYVRASRFTDAGHFRRLLNALVVFWA</sequence>
<dbReference type="RefSeq" id="WP_188999186.1">
    <property type="nucleotide sequence ID" value="NZ_BMOD01000001.1"/>
</dbReference>
<comment type="caution">
    <text evidence="1">The sequence shown here is derived from an EMBL/GenBank/DDBJ whole genome shotgun (WGS) entry which is preliminary data.</text>
</comment>
<organism evidence="1 2">
    <name type="scientific">Deinococcus roseus</name>
    <dbReference type="NCBI Taxonomy" id="392414"/>
    <lineage>
        <taxon>Bacteria</taxon>
        <taxon>Thermotogati</taxon>
        <taxon>Deinococcota</taxon>
        <taxon>Deinococci</taxon>
        <taxon>Deinococcales</taxon>
        <taxon>Deinococcaceae</taxon>
        <taxon>Deinococcus</taxon>
    </lineage>
</organism>
<accession>A0ABQ2CVL0</accession>
<gene>
    <name evidence="1" type="ORF">GCM10008938_04550</name>
</gene>
<protein>
    <submittedName>
        <fullName evidence="1">Uncharacterized protein</fullName>
    </submittedName>
</protein>
<name>A0ABQ2CVL0_9DEIO</name>
<keyword evidence="2" id="KW-1185">Reference proteome</keyword>
<evidence type="ECO:0000313" key="1">
    <source>
        <dbReference type="EMBL" id="GGJ21434.1"/>
    </source>
</evidence>
<proteinExistence type="predicted"/>
<dbReference type="Proteomes" id="UP000632222">
    <property type="component" value="Unassembled WGS sequence"/>
</dbReference>
<dbReference type="EMBL" id="BMOD01000001">
    <property type="protein sequence ID" value="GGJ21434.1"/>
    <property type="molecule type" value="Genomic_DNA"/>
</dbReference>
<evidence type="ECO:0000313" key="2">
    <source>
        <dbReference type="Proteomes" id="UP000632222"/>
    </source>
</evidence>